<feature type="domain" description="HPr(Ser) kinase/phosphorylase N-terminal" evidence="10">
    <location>
        <begin position="5"/>
        <end position="129"/>
    </location>
</feature>
<dbReference type="Pfam" id="PF02603">
    <property type="entry name" value="Hpr_kinase_N"/>
    <property type="match status" value="1"/>
</dbReference>
<dbReference type="SUPFAM" id="SSF75138">
    <property type="entry name" value="HprK N-terminal domain-like"/>
    <property type="match status" value="1"/>
</dbReference>
<dbReference type="STRING" id="216946.STURO_v1c00640"/>
<dbReference type="PANTHER" id="PTHR30305">
    <property type="entry name" value="PROTEIN YJDM-RELATED"/>
    <property type="match status" value="1"/>
</dbReference>
<keyword evidence="7" id="KW-0067">ATP-binding</keyword>
<feature type="domain" description="HPr kinase/phosphorylase C-terminal" evidence="11">
    <location>
        <begin position="133"/>
        <end position="293"/>
    </location>
</feature>
<dbReference type="CDD" id="cd01918">
    <property type="entry name" value="HprK_C"/>
    <property type="match status" value="1"/>
</dbReference>
<sequence length="309" mass="34996">MRILKAKDIITNFGLETLSSNEELLENKVEVYGVNRAGLELAGYFEEGKKSHRIIMMSTKEYQYIMNFNESERKERYKNLFKLNVPLIIITKKFADSLLIDCAKSNKVLVARSSSESTSNFTQTLLEFMDDYFAPTTELHGSLINVFGKGVLLVGESGIGKSEITLDLIKANHLFVGDDRIVVVRKYNELFGKSHEILKNLVEVRGIGIVDVSKTNGYQVIMNDTKIDIVIELSQFKNNGTDDYDRIGSDFQTYSILGAKLPYIKIPVATGRNIPNIIEVAVAKLKLRQNSNYQDEIELIAERTQNYND</sequence>
<evidence type="ECO:0000256" key="7">
    <source>
        <dbReference type="ARBA" id="ARBA00022840"/>
    </source>
</evidence>
<organism evidence="12 13">
    <name type="scientific">Spiroplasma turonicum</name>
    <dbReference type="NCBI Taxonomy" id="216946"/>
    <lineage>
        <taxon>Bacteria</taxon>
        <taxon>Bacillati</taxon>
        <taxon>Mycoplasmatota</taxon>
        <taxon>Mollicutes</taxon>
        <taxon>Entomoplasmatales</taxon>
        <taxon>Spiroplasmataceae</taxon>
        <taxon>Spiroplasma</taxon>
    </lineage>
</organism>
<dbReference type="Gene3D" id="3.40.1390.20">
    <property type="entry name" value="HprK N-terminal domain-like"/>
    <property type="match status" value="1"/>
</dbReference>
<evidence type="ECO:0000256" key="6">
    <source>
        <dbReference type="ARBA" id="ARBA00022777"/>
    </source>
</evidence>
<dbReference type="Proteomes" id="UP000067243">
    <property type="component" value="Chromosome"/>
</dbReference>
<evidence type="ECO:0000259" key="11">
    <source>
        <dbReference type="Pfam" id="PF07475"/>
    </source>
</evidence>
<comment type="catalytic activity">
    <reaction evidence="1">
        <text>[HPr protein]-L-serine + ATP = [HPr protein]-O-phospho-L-serine + ADP + H(+)</text>
        <dbReference type="Rhea" id="RHEA:46600"/>
        <dbReference type="Rhea" id="RHEA-COMP:11602"/>
        <dbReference type="Rhea" id="RHEA-COMP:11603"/>
        <dbReference type="ChEBI" id="CHEBI:15378"/>
        <dbReference type="ChEBI" id="CHEBI:29999"/>
        <dbReference type="ChEBI" id="CHEBI:30616"/>
        <dbReference type="ChEBI" id="CHEBI:83421"/>
        <dbReference type="ChEBI" id="CHEBI:456216"/>
    </reaction>
</comment>
<dbReference type="InterPro" id="IPR027417">
    <property type="entry name" value="P-loop_NTPase"/>
</dbReference>
<keyword evidence="5" id="KW-0547">Nucleotide-binding</keyword>
<dbReference type="Gene3D" id="3.40.50.300">
    <property type="entry name" value="P-loop containing nucleotide triphosphate hydrolases"/>
    <property type="match status" value="1"/>
</dbReference>
<evidence type="ECO:0000256" key="9">
    <source>
        <dbReference type="ARBA" id="ARBA00047657"/>
    </source>
</evidence>
<evidence type="ECO:0000256" key="4">
    <source>
        <dbReference type="ARBA" id="ARBA00022679"/>
    </source>
</evidence>
<reference evidence="12 13" key="1">
    <citation type="journal article" date="2015" name="Genome Announc.">
        <title>Complete Genome Sequence of Spiroplasma turonicum Strain Tab4cT, a Parasite of a Horse Fly, Haematopota sp. (Diptera: Tabanidae).</title>
        <authorList>
            <person name="Davis R.E."/>
            <person name="Shao J."/>
            <person name="Zhao Y."/>
            <person name="Gasparich G.E."/>
            <person name="Gaynor B.J."/>
            <person name="Donofrio N."/>
        </authorList>
    </citation>
    <scope>NUCLEOTIDE SEQUENCE [LARGE SCALE GENOMIC DNA]</scope>
    <source>
        <strain evidence="12 13">Tab4c</strain>
    </source>
</reference>
<dbReference type="InterPro" id="IPR011104">
    <property type="entry name" value="Hpr_kin/Pase_C"/>
</dbReference>
<accession>A0A0K1P4S3</accession>
<proteinExistence type="inferred from homology"/>
<dbReference type="Pfam" id="PF07475">
    <property type="entry name" value="Hpr_kinase_C"/>
    <property type="match status" value="1"/>
</dbReference>
<keyword evidence="4" id="KW-0808">Transferase</keyword>
<dbReference type="RefSeq" id="WP_075047924.1">
    <property type="nucleotide sequence ID" value="NZ_CP012328.1"/>
</dbReference>
<dbReference type="GO" id="GO:0006109">
    <property type="term" value="P:regulation of carbohydrate metabolic process"/>
    <property type="evidence" value="ECO:0007669"/>
    <property type="project" value="InterPro"/>
</dbReference>
<evidence type="ECO:0000259" key="10">
    <source>
        <dbReference type="Pfam" id="PF02603"/>
    </source>
</evidence>
<dbReference type="PANTHER" id="PTHR30305:SF1">
    <property type="entry name" value="HPR KINASE_PHOSPHORYLASE"/>
    <property type="match status" value="1"/>
</dbReference>
<comment type="similarity">
    <text evidence="2">Belongs to the HPrK/P family.</text>
</comment>
<name>A0A0K1P4S3_9MOLU</name>
<dbReference type="KEGG" id="stur:STURON_0064"/>
<gene>
    <name evidence="12" type="primary">hprK</name>
    <name evidence="12" type="ORF">STURON_0064</name>
</gene>
<evidence type="ECO:0000313" key="13">
    <source>
        <dbReference type="Proteomes" id="UP000067243"/>
    </source>
</evidence>
<dbReference type="GO" id="GO:0005524">
    <property type="term" value="F:ATP binding"/>
    <property type="evidence" value="ECO:0007669"/>
    <property type="project" value="UniProtKB-KW"/>
</dbReference>
<evidence type="ECO:0000256" key="3">
    <source>
        <dbReference type="ARBA" id="ARBA00022527"/>
    </source>
</evidence>
<dbReference type="InterPro" id="IPR028979">
    <property type="entry name" value="Ser_kin/Pase_Hpr-like_N_sf"/>
</dbReference>
<dbReference type="AlphaFoldDB" id="A0A0K1P4S3"/>
<evidence type="ECO:0000256" key="1">
    <source>
        <dbReference type="ARBA" id="ARBA00001120"/>
    </source>
</evidence>
<dbReference type="PATRIC" id="fig|216946.3.peg.64"/>
<evidence type="ECO:0000256" key="2">
    <source>
        <dbReference type="ARBA" id="ARBA00006883"/>
    </source>
</evidence>
<dbReference type="NCBIfam" id="TIGR00679">
    <property type="entry name" value="hpr-ser"/>
    <property type="match status" value="1"/>
</dbReference>
<dbReference type="EMBL" id="CP012328">
    <property type="protein sequence ID" value="AKU79310.1"/>
    <property type="molecule type" value="Genomic_DNA"/>
</dbReference>
<dbReference type="InterPro" id="IPR011126">
    <property type="entry name" value="Hpr_kin/Pase_Hpr_N"/>
</dbReference>
<evidence type="ECO:0000313" key="12">
    <source>
        <dbReference type="EMBL" id="AKU79310.1"/>
    </source>
</evidence>
<dbReference type="InterPro" id="IPR003755">
    <property type="entry name" value="HPr(Ser)_kin/Pase"/>
</dbReference>
<keyword evidence="13" id="KW-1185">Reference proteome</keyword>
<keyword evidence="3" id="KW-0723">Serine/threonine-protein kinase</keyword>
<evidence type="ECO:0000256" key="5">
    <source>
        <dbReference type="ARBA" id="ARBA00022741"/>
    </source>
</evidence>
<dbReference type="GO" id="GO:0000155">
    <property type="term" value="F:phosphorelay sensor kinase activity"/>
    <property type="evidence" value="ECO:0007669"/>
    <property type="project" value="InterPro"/>
</dbReference>
<dbReference type="OrthoDB" id="9778803at2"/>
<dbReference type="GO" id="GO:0004674">
    <property type="term" value="F:protein serine/threonine kinase activity"/>
    <property type="evidence" value="ECO:0007669"/>
    <property type="project" value="UniProtKB-KW"/>
</dbReference>
<protein>
    <submittedName>
        <fullName evidence="12">HPr kinase/phosphorylase</fullName>
    </submittedName>
</protein>
<keyword evidence="6 12" id="KW-0418">Kinase</keyword>
<evidence type="ECO:0000256" key="8">
    <source>
        <dbReference type="ARBA" id="ARBA00023268"/>
    </source>
</evidence>
<keyword evidence="8" id="KW-0511">Multifunctional enzyme</keyword>
<comment type="catalytic activity">
    <reaction evidence="9">
        <text>[HPr protein]-O-phospho-L-serine + phosphate + H(+) = [HPr protein]-L-serine + diphosphate</text>
        <dbReference type="Rhea" id="RHEA:46604"/>
        <dbReference type="Rhea" id="RHEA-COMP:11602"/>
        <dbReference type="Rhea" id="RHEA-COMP:11603"/>
        <dbReference type="ChEBI" id="CHEBI:15378"/>
        <dbReference type="ChEBI" id="CHEBI:29999"/>
        <dbReference type="ChEBI" id="CHEBI:33019"/>
        <dbReference type="ChEBI" id="CHEBI:43474"/>
        <dbReference type="ChEBI" id="CHEBI:83421"/>
    </reaction>
</comment>
<dbReference type="SUPFAM" id="SSF53795">
    <property type="entry name" value="PEP carboxykinase-like"/>
    <property type="match status" value="1"/>
</dbReference>